<name>X0UCF0_9ZZZZ</name>
<organism evidence="2">
    <name type="scientific">marine sediment metagenome</name>
    <dbReference type="NCBI Taxonomy" id="412755"/>
    <lineage>
        <taxon>unclassified sequences</taxon>
        <taxon>metagenomes</taxon>
        <taxon>ecological metagenomes</taxon>
    </lineage>
</organism>
<feature type="non-terminal residue" evidence="2">
    <location>
        <position position="59"/>
    </location>
</feature>
<gene>
    <name evidence="2" type="ORF">S01H1_30673</name>
</gene>
<keyword evidence="1" id="KW-0472">Membrane</keyword>
<dbReference type="EMBL" id="BARS01018889">
    <property type="protein sequence ID" value="GAF86160.1"/>
    <property type="molecule type" value="Genomic_DNA"/>
</dbReference>
<dbReference type="AlphaFoldDB" id="X0UCF0"/>
<evidence type="ECO:0000313" key="2">
    <source>
        <dbReference type="EMBL" id="GAF86160.1"/>
    </source>
</evidence>
<comment type="caution">
    <text evidence="2">The sequence shown here is derived from an EMBL/GenBank/DDBJ whole genome shotgun (WGS) entry which is preliminary data.</text>
</comment>
<reference evidence="2" key="1">
    <citation type="journal article" date="2014" name="Front. Microbiol.">
        <title>High frequency of phylogenetically diverse reductive dehalogenase-homologous genes in deep subseafloor sedimentary metagenomes.</title>
        <authorList>
            <person name="Kawai M."/>
            <person name="Futagami T."/>
            <person name="Toyoda A."/>
            <person name="Takaki Y."/>
            <person name="Nishi S."/>
            <person name="Hori S."/>
            <person name="Arai W."/>
            <person name="Tsubouchi T."/>
            <person name="Morono Y."/>
            <person name="Uchiyama I."/>
            <person name="Ito T."/>
            <person name="Fujiyama A."/>
            <person name="Inagaki F."/>
            <person name="Takami H."/>
        </authorList>
    </citation>
    <scope>NUCLEOTIDE SEQUENCE</scope>
    <source>
        <strain evidence="2">Expedition CK06-06</strain>
    </source>
</reference>
<keyword evidence="1" id="KW-1133">Transmembrane helix</keyword>
<sequence>MYGDFDFDIMAAGKERKHALCYMRFLVLAFPGKFFLYGVKIDLFFLKKDEIRTKGEFRP</sequence>
<keyword evidence="1" id="KW-0812">Transmembrane</keyword>
<accession>X0UCF0</accession>
<evidence type="ECO:0000256" key="1">
    <source>
        <dbReference type="SAM" id="Phobius"/>
    </source>
</evidence>
<protein>
    <submittedName>
        <fullName evidence="2">Uncharacterized protein</fullName>
    </submittedName>
</protein>
<proteinExistence type="predicted"/>
<feature type="transmembrane region" description="Helical" evidence="1">
    <location>
        <begin position="21"/>
        <end position="39"/>
    </location>
</feature>